<dbReference type="EMBL" id="JACVVK020000022">
    <property type="protein sequence ID" value="KAK7503139.1"/>
    <property type="molecule type" value="Genomic_DNA"/>
</dbReference>
<evidence type="ECO:0000256" key="5">
    <source>
        <dbReference type="ARBA" id="ARBA00022741"/>
    </source>
</evidence>
<dbReference type="SUPFAM" id="SSF52540">
    <property type="entry name" value="P-loop containing nucleoside triphosphate hydrolases"/>
    <property type="match status" value="1"/>
</dbReference>
<evidence type="ECO:0000256" key="6">
    <source>
        <dbReference type="ARBA" id="ARBA00022840"/>
    </source>
</evidence>
<dbReference type="InterPro" id="IPR003439">
    <property type="entry name" value="ABC_transporter-like_ATP-bd"/>
</dbReference>
<dbReference type="InterPro" id="IPR017871">
    <property type="entry name" value="ABC_transporter-like_CS"/>
</dbReference>
<dbReference type="FunFam" id="3.40.50.300:FF:000298">
    <property type="entry name" value="ATP-binding cassette sub-family A member 12"/>
    <property type="match status" value="1"/>
</dbReference>
<keyword evidence="7" id="KW-1133">Transmembrane helix</keyword>
<dbReference type="Proteomes" id="UP001519460">
    <property type="component" value="Unassembled WGS sequence"/>
</dbReference>
<evidence type="ECO:0000256" key="2">
    <source>
        <dbReference type="ARBA" id="ARBA00022448"/>
    </source>
</evidence>
<evidence type="ECO:0000259" key="9">
    <source>
        <dbReference type="PROSITE" id="PS50893"/>
    </source>
</evidence>
<evidence type="ECO:0000256" key="4">
    <source>
        <dbReference type="ARBA" id="ARBA00022737"/>
    </source>
</evidence>
<dbReference type="InterPro" id="IPR026082">
    <property type="entry name" value="ABCA"/>
</dbReference>
<dbReference type="AlphaFoldDB" id="A0ABD0LVS9"/>
<sequence>MCTPRPTHKNFPGKKVAVDNLTLNMFEGHITALLGHNGAGKTTTMFMLTGFFPPTSGTAFINGYDIRKELGSVRASLGLCPQHDVLFDTLTVQQHLSLFAKLKGCPSSRVKQEVDTMVRETGLEAKRYALAGTLSGGQKRRLSVGIALINGSKVVILDEPTSGVDPSARRQMWDLLQRHRAGRTLMLSTHFMDEADALGNRIAIMADGKLVCCGSPMFLKKLYGTGYHLYIVKTKDCEEAKVTRFIQKAVPGAKFTKEMKAELFYLLPDDQLSRFVALFRALEARKEDLGILSFGASATTMEDVFLRFVGLDCN</sequence>
<keyword evidence="2" id="KW-0813">Transport</keyword>
<dbReference type="InterPro" id="IPR027417">
    <property type="entry name" value="P-loop_NTPase"/>
</dbReference>
<keyword evidence="11" id="KW-1185">Reference proteome</keyword>
<keyword evidence="8" id="KW-0472">Membrane</keyword>
<comment type="caution">
    <text evidence="10">The sequence shown here is derived from an EMBL/GenBank/DDBJ whole genome shotgun (WGS) entry which is preliminary data.</text>
</comment>
<dbReference type="PANTHER" id="PTHR19229">
    <property type="entry name" value="ATP-BINDING CASSETTE TRANSPORTER SUBFAMILY A ABCA"/>
    <property type="match status" value="1"/>
</dbReference>
<dbReference type="PANTHER" id="PTHR19229:SF250">
    <property type="entry name" value="ABC TRANSPORTER DOMAIN-CONTAINING PROTEIN-RELATED"/>
    <property type="match status" value="1"/>
</dbReference>
<gene>
    <name evidence="10" type="ORF">BaRGS_00005765</name>
</gene>
<dbReference type="GO" id="GO:0016020">
    <property type="term" value="C:membrane"/>
    <property type="evidence" value="ECO:0007669"/>
    <property type="project" value="UniProtKB-SubCell"/>
</dbReference>
<dbReference type="PROSITE" id="PS50893">
    <property type="entry name" value="ABC_TRANSPORTER_2"/>
    <property type="match status" value="1"/>
</dbReference>
<evidence type="ECO:0000256" key="1">
    <source>
        <dbReference type="ARBA" id="ARBA00004141"/>
    </source>
</evidence>
<dbReference type="Gene3D" id="3.40.50.300">
    <property type="entry name" value="P-loop containing nucleotide triphosphate hydrolases"/>
    <property type="match status" value="1"/>
</dbReference>
<accession>A0ABD0LVS9</accession>
<organism evidence="10 11">
    <name type="scientific">Batillaria attramentaria</name>
    <dbReference type="NCBI Taxonomy" id="370345"/>
    <lineage>
        <taxon>Eukaryota</taxon>
        <taxon>Metazoa</taxon>
        <taxon>Spiralia</taxon>
        <taxon>Lophotrochozoa</taxon>
        <taxon>Mollusca</taxon>
        <taxon>Gastropoda</taxon>
        <taxon>Caenogastropoda</taxon>
        <taxon>Sorbeoconcha</taxon>
        <taxon>Cerithioidea</taxon>
        <taxon>Batillariidae</taxon>
        <taxon>Batillaria</taxon>
    </lineage>
</organism>
<evidence type="ECO:0000313" key="11">
    <source>
        <dbReference type="Proteomes" id="UP001519460"/>
    </source>
</evidence>
<dbReference type="GO" id="GO:0005524">
    <property type="term" value="F:ATP binding"/>
    <property type="evidence" value="ECO:0007669"/>
    <property type="project" value="UniProtKB-KW"/>
</dbReference>
<evidence type="ECO:0000313" key="10">
    <source>
        <dbReference type="EMBL" id="KAK7503139.1"/>
    </source>
</evidence>
<dbReference type="PROSITE" id="PS00211">
    <property type="entry name" value="ABC_TRANSPORTER_1"/>
    <property type="match status" value="1"/>
</dbReference>
<proteinExistence type="predicted"/>
<evidence type="ECO:0000256" key="8">
    <source>
        <dbReference type="ARBA" id="ARBA00023136"/>
    </source>
</evidence>
<evidence type="ECO:0000256" key="7">
    <source>
        <dbReference type="ARBA" id="ARBA00022989"/>
    </source>
</evidence>
<dbReference type="Pfam" id="PF00005">
    <property type="entry name" value="ABC_tran"/>
    <property type="match status" value="1"/>
</dbReference>
<dbReference type="CDD" id="cd03263">
    <property type="entry name" value="ABC_subfamily_A"/>
    <property type="match status" value="1"/>
</dbReference>
<dbReference type="InterPro" id="IPR003593">
    <property type="entry name" value="AAA+_ATPase"/>
</dbReference>
<protein>
    <recommendedName>
        <fullName evidence="9">ABC transporter domain-containing protein</fullName>
    </recommendedName>
</protein>
<reference evidence="10 11" key="1">
    <citation type="journal article" date="2023" name="Sci. Data">
        <title>Genome assembly of the Korean intertidal mud-creeper Batillaria attramentaria.</title>
        <authorList>
            <person name="Patra A.K."/>
            <person name="Ho P.T."/>
            <person name="Jun S."/>
            <person name="Lee S.J."/>
            <person name="Kim Y."/>
            <person name="Won Y.J."/>
        </authorList>
    </citation>
    <scope>NUCLEOTIDE SEQUENCE [LARGE SCALE GENOMIC DNA]</scope>
    <source>
        <strain evidence="10">Wonlab-2016</strain>
    </source>
</reference>
<name>A0ABD0LVS9_9CAEN</name>
<feature type="domain" description="ABC transporter" evidence="9">
    <location>
        <begin position="2"/>
        <end position="232"/>
    </location>
</feature>
<keyword evidence="5" id="KW-0547">Nucleotide-binding</keyword>
<evidence type="ECO:0000256" key="3">
    <source>
        <dbReference type="ARBA" id="ARBA00022692"/>
    </source>
</evidence>
<dbReference type="SMART" id="SM00382">
    <property type="entry name" value="AAA"/>
    <property type="match status" value="1"/>
</dbReference>
<comment type="subcellular location">
    <subcellularLocation>
        <location evidence="1">Membrane</location>
        <topology evidence="1">Multi-pass membrane protein</topology>
    </subcellularLocation>
</comment>
<keyword evidence="6" id="KW-0067">ATP-binding</keyword>
<keyword evidence="3" id="KW-0812">Transmembrane</keyword>
<keyword evidence="4" id="KW-0677">Repeat</keyword>